<proteinExistence type="predicted"/>
<keyword evidence="1" id="KW-1133">Transmembrane helix</keyword>
<name>A0A5B9D5W3_9ARCH</name>
<protein>
    <submittedName>
        <fullName evidence="2">Uncharacterized protein</fullName>
    </submittedName>
</protein>
<dbReference type="KEGG" id="psyt:DSAG12_00144"/>
<organism evidence="2 3">
    <name type="scientific">Promethearchaeum syntrophicum</name>
    <dbReference type="NCBI Taxonomy" id="2594042"/>
    <lineage>
        <taxon>Archaea</taxon>
        <taxon>Promethearchaeati</taxon>
        <taxon>Promethearchaeota</taxon>
        <taxon>Promethearchaeia</taxon>
        <taxon>Promethearchaeales</taxon>
        <taxon>Promethearchaeaceae</taxon>
        <taxon>Promethearchaeum</taxon>
    </lineage>
</organism>
<reference evidence="2 3" key="1">
    <citation type="journal article" date="2020" name="Nature">
        <title>Isolation of an archaeon at the prokaryote-eukaryote interface.</title>
        <authorList>
            <person name="Imachi H."/>
            <person name="Nobu M.K."/>
            <person name="Nakahara N."/>
            <person name="Morono Y."/>
            <person name="Ogawara M."/>
            <person name="Takaki Y."/>
            <person name="Takano Y."/>
            <person name="Uematsu K."/>
            <person name="Ikuta T."/>
            <person name="Ito M."/>
            <person name="Matsui Y."/>
            <person name="Miyazaki M."/>
            <person name="Murata K."/>
            <person name="Saito Y."/>
            <person name="Sakai S."/>
            <person name="Song C."/>
            <person name="Tasumi E."/>
            <person name="Yamanaka Y."/>
            <person name="Yamaguchi T."/>
            <person name="Kamagata Y."/>
            <person name="Tamaki H."/>
            <person name="Takai K."/>
        </authorList>
    </citation>
    <scope>NUCLEOTIDE SEQUENCE [LARGE SCALE GENOMIC DNA]</scope>
    <source>
        <strain evidence="2 3">MK-D1</strain>
    </source>
</reference>
<feature type="transmembrane region" description="Helical" evidence="1">
    <location>
        <begin position="48"/>
        <end position="75"/>
    </location>
</feature>
<dbReference type="RefSeq" id="WP_147661288.1">
    <property type="nucleotide sequence ID" value="NZ_CP042905.2"/>
</dbReference>
<dbReference type="EMBL" id="CP042905">
    <property type="protein sequence ID" value="QEE14331.1"/>
    <property type="molecule type" value="Genomic_DNA"/>
</dbReference>
<keyword evidence="3" id="KW-1185">Reference proteome</keyword>
<evidence type="ECO:0000313" key="2">
    <source>
        <dbReference type="EMBL" id="QEE14331.1"/>
    </source>
</evidence>
<gene>
    <name evidence="2" type="ORF">DSAG12_00144</name>
</gene>
<evidence type="ECO:0000313" key="3">
    <source>
        <dbReference type="Proteomes" id="UP000321408"/>
    </source>
</evidence>
<sequence>MSFTKYKKWLIIYCIMFFIFLIAEFVMPPFEHFYNFTITGSQNHDNTIILFSILIFSLLGGFLGGYFLSPLFIIIQMKVIGRNLIYATEDKPNSIKFKDFFSKIIFPSLFAFNLAFLLYKIPTVRQFILTPSYYTDTDPITNIFVISALLPLVIAIAMIVFAPAYFIIDAGLIHTNKEKDKDVPIPTEVVSVGALYLNFLKGYAGIAVIINFYTLIFEISESLASGGTMTIIFSIAWPIMPLLIAFIILPVIIAFDVTFDSRKQYILKFCRKMGINKTLTIQIETNKEEKT</sequence>
<feature type="transmembrane region" description="Helical" evidence="1">
    <location>
        <begin position="139"/>
        <end position="168"/>
    </location>
</feature>
<dbReference type="AlphaFoldDB" id="A0A5B9D5W3"/>
<evidence type="ECO:0000256" key="1">
    <source>
        <dbReference type="SAM" id="Phobius"/>
    </source>
</evidence>
<keyword evidence="1" id="KW-0472">Membrane</keyword>
<feature type="transmembrane region" description="Helical" evidence="1">
    <location>
        <begin position="235"/>
        <end position="259"/>
    </location>
</feature>
<feature type="transmembrane region" description="Helical" evidence="1">
    <location>
        <begin position="100"/>
        <end position="119"/>
    </location>
</feature>
<keyword evidence="1" id="KW-0812">Transmembrane</keyword>
<accession>A0A5B9D5W3</accession>
<dbReference type="Proteomes" id="UP000321408">
    <property type="component" value="Chromosome"/>
</dbReference>
<dbReference type="GeneID" id="41328148"/>
<feature type="transmembrane region" description="Helical" evidence="1">
    <location>
        <begin position="9"/>
        <end position="28"/>
    </location>
</feature>
<reference evidence="2 3" key="2">
    <citation type="journal article" date="2024" name="Int. J. Syst. Evol. Microbiol.">
        <title>Promethearchaeum syntrophicum gen. nov., sp. nov., an anaerobic, obligately syntrophic archaeon, the first isolate of the lineage 'Asgard' archaea, and proposal of the new archaeal phylum Promethearchaeota phyl. nov. and kingdom Promethearchaeati regn. nov.</title>
        <authorList>
            <person name="Imachi H."/>
            <person name="Nobu M.K."/>
            <person name="Kato S."/>
            <person name="Takaki Y."/>
            <person name="Miyazaki M."/>
            <person name="Miyata M."/>
            <person name="Ogawara M."/>
            <person name="Saito Y."/>
            <person name="Sakai S."/>
            <person name="Tahara Y.O."/>
            <person name="Takano Y."/>
            <person name="Tasumi E."/>
            <person name="Uematsu K."/>
            <person name="Yoshimura T."/>
            <person name="Itoh T."/>
            <person name="Ohkuma M."/>
            <person name="Takai K."/>
        </authorList>
    </citation>
    <scope>NUCLEOTIDE SEQUENCE [LARGE SCALE GENOMIC DNA]</scope>
    <source>
        <strain evidence="2 3">MK-D1</strain>
    </source>
</reference>
<feature type="transmembrane region" description="Helical" evidence="1">
    <location>
        <begin position="189"/>
        <end position="215"/>
    </location>
</feature>